<feature type="signal peptide" evidence="1">
    <location>
        <begin position="1"/>
        <end position="21"/>
    </location>
</feature>
<dbReference type="Pfam" id="PF11412">
    <property type="entry name" value="DsbD_N"/>
    <property type="match status" value="1"/>
</dbReference>
<reference evidence="3 4" key="1">
    <citation type="submission" date="2019-03" db="EMBL/GenBank/DDBJ databases">
        <title>Ruegeria lutea sp. nov., a novel strain, isolated from marine sediment, the Masan Bay, South Korea.</title>
        <authorList>
            <person name="Kim J."/>
            <person name="Kim D.-Y."/>
            <person name="Lee S.-S."/>
        </authorList>
    </citation>
    <scope>NUCLEOTIDE SEQUENCE [LARGE SCALE GENOMIC DNA]</scope>
    <source>
        <strain evidence="3 4">318-1</strain>
    </source>
</reference>
<gene>
    <name evidence="3" type="ORF">E1832_15895</name>
</gene>
<proteinExistence type="predicted"/>
<feature type="chain" id="PRO_5020273846" description="Thiol:disulfide interchange protein DsbD N-terminal domain-containing protein" evidence="1">
    <location>
        <begin position="22"/>
        <end position="268"/>
    </location>
</feature>
<dbReference type="EMBL" id="SMUV01000071">
    <property type="protein sequence ID" value="TDK43759.1"/>
    <property type="molecule type" value="Genomic_DNA"/>
</dbReference>
<dbReference type="Proteomes" id="UP000295301">
    <property type="component" value="Unassembled WGS sequence"/>
</dbReference>
<evidence type="ECO:0000259" key="2">
    <source>
        <dbReference type="Pfam" id="PF11412"/>
    </source>
</evidence>
<feature type="domain" description="Thiol:disulfide interchange protein DsbD N-terminal" evidence="2">
    <location>
        <begin position="40"/>
        <end position="140"/>
    </location>
</feature>
<organism evidence="3 4">
    <name type="scientific">Antarcticimicrobium luteum</name>
    <dbReference type="NCBI Taxonomy" id="2547397"/>
    <lineage>
        <taxon>Bacteria</taxon>
        <taxon>Pseudomonadati</taxon>
        <taxon>Pseudomonadota</taxon>
        <taxon>Alphaproteobacteria</taxon>
        <taxon>Rhodobacterales</taxon>
        <taxon>Paracoccaceae</taxon>
        <taxon>Antarcticimicrobium</taxon>
    </lineage>
</organism>
<evidence type="ECO:0000256" key="1">
    <source>
        <dbReference type="SAM" id="SignalP"/>
    </source>
</evidence>
<dbReference type="AlphaFoldDB" id="A0A4R5UWV5"/>
<dbReference type="InterPro" id="IPR028250">
    <property type="entry name" value="DsbDN"/>
</dbReference>
<evidence type="ECO:0000313" key="4">
    <source>
        <dbReference type="Proteomes" id="UP000295301"/>
    </source>
</evidence>
<accession>A0A4R5UWV5</accession>
<keyword evidence="4" id="KW-1185">Reference proteome</keyword>
<dbReference type="OrthoDB" id="9811036at2"/>
<protein>
    <recommendedName>
        <fullName evidence="2">Thiol:disulfide interchange protein DsbD N-terminal domain-containing protein</fullName>
    </recommendedName>
</protein>
<sequence length="268" mass="28147">MLRTLASLLVALTTLAAPAHAGGALDNLVRVEVLDGGPTARGTHMAALRLTLSDGWKTYWRAPGDAGIPPSFDWHGSRNLRGIDITWPAPEVFSANGLRTIGYKHQLVLPVEVTPASDGQPVRLRGRIELGLCSDVCIPGVLDFDQELDPQARRSPAIAAALAQRPFSAAEAGVRAATCRLSPVKGGLRVEARITMPSAGGEEIAVIESGAPGIWAAETRTHRQGDTLIAASDLMSETGAAFALDRSGIRITVLGARHSVDIRGCDAG</sequence>
<name>A0A4R5UWV5_9RHOB</name>
<evidence type="ECO:0000313" key="3">
    <source>
        <dbReference type="EMBL" id="TDK43759.1"/>
    </source>
</evidence>
<comment type="caution">
    <text evidence="3">The sequence shown here is derived from an EMBL/GenBank/DDBJ whole genome shotgun (WGS) entry which is preliminary data.</text>
</comment>
<dbReference type="RefSeq" id="WP_133360758.1">
    <property type="nucleotide sequence ID" value="NZ_SMUV01000071.1"/>
</dbReference>
<keyword evidence="1" id="KW-0732">Signal</keyword>